<evidence type="ECO:0000313" key="2">
    <source>
        <dbReference type="EMBL" id="SFM66891.1"/>
    </source>
</evidence>
<evidence type="ECO:0000313" key="1">
    <source>
        <dbReference type="EMBL" id="RKT86038.1"/>
    </source>
</evidence>
<reference evidence="2 3" key="1">
    <citation type="submission" date="2016-10" db="EMBL/GenBank/DDBJ databases">
        <authorList>
            <person name="de Groot N.N."/>
        </authorList>
    </citation>
    <scope>NUCLEOTIDE SEQUENCE [LARGE SCALE GENOMIC DNA]</scope>
    <source>
        <strain evidence="2 3">CPCC 201259</strain>
    </source>
</reference>
<proteinExistence type="predicted"/>
<dbReference type="Proteomes" id="UP000270697">
    <property type="component" value="Unassembled WGS sequence"/>
</dbReference>
<dbReference type="STRING" id="455193.SAMN05421805_1011107"/>
<protein>
    <recommendedName>
        <fullName evidence="5">PE family protein</fullName>
    </recommendedName>
</protein>
<evidence type="ECO:0008006" key="5">
    <source>
        <dbReference type="Google" id="ProtNLM"/>
    </source>
</evidence>
<evidence type="ECO:0000313" key="3">
    <source>
        <dbReference type="Proteomes" id="UP000199398"/>
    </source>
</evidence>
<name>A0A1I4SR45_9PSEU</name>
<organism evidence="2 3">
    <name type="scientific">Saccharopolyspora antimicrobica</name>
    <dbReference type="NCBI Taxonomy" id="455193"/>
    <lineage>
        <taxon>Bacteria</taxon>
        <taxon>Bacillati</taxon>
        <taxon>Actinomycetota</taxon>
        <taxon>Actinomycetes</taxon>
        <taxon>Pseudonocardiales</taxon>
        <taxon>Pseudonocardiaceae</taxon>
        <taxon>Saccharopolyspora</taxon>
    </lineage>
</organism>
<dbReference type="Proteomes" id="UP000199398">
    <property type="component" value="Unassembled WGS sequence"/>
</dbReference>
<dbReference type="OrthoDB" id="5190477at2"/>
<dbReference type="EMBL" id="RBXX01000002">
    <property type="protein sequence ID" value="RKT86038.1"/>
    <property type="molecule type" value="Genomic_DNA"/>
</dbReference>
<gene>
    <name evidence="1" type="ORF">ATL45_4396</name>
    <name evidence="2" type="ORF">SAMN05421805_1011107</name>
</gene>
<sequence length="108" mass="11709">MTGFRVDPDALREAIADLKAARERVNVQREKALSIDAGELTAGDRATQAFKEAVQKRAVGDAGSLEAFAKDLADKLKVKIEGYEATLREYEGLDEAASVDQSRTNPQA</sequence>
<dbReference type="AlphaFoldDB" id="A0A1I4SR45"/>
<keyword evidence="4" id="KW-1185">Reference proteome</keyword>
<accession>A0A1I4SR45</accession>
<reference evidence="1 4" key="2">
    <citation type="submission" date="2018-10" db="EMBL/GenBank/DDBJ databases">
        <title>Sequencing the genomes of 1000 actinobacteria strains.</title>
        <authorList>
            <person name="Klenk H.-P."/>
        </authorList>
    </citation>
    <scope>NUCLEOTIDE SEQUENCE [LARGE SCALE GENOMIC DNA]</scope>
    <source>
        <strain evidence="1 4">DSM 45119</strain>
    </source>
</reference>
<dbReference type="EMBL" id="FOUP01000001">
    <property type="protein sequence ID" value="SFM66891.1"/>
    <property type="molecule type" value="Genomic_DNA"/>
</dbReference>
<evidence type="ECO:0000313" key="4">
    <source>
        <dbReference type="Proteomes" id="UP000270697"/>
    </source>
</evidence>